<proteinExistence type="predicted"/>
<organism evidence="1">
    <name type="scientific">Anoplophora glabripennis</name>
    <name type="common">Asian longhorn beetle</name>
    <name type="synonym">Anoplophora nobilis</name>
    <dbReference type="NCBI Taxonomy" id="217634"/>
    <lineage>
        <taxon>Eukaryota</taxon>
        <taxon>Metazoa</taxon>
        <taxon>Ecdysozoa</taxon>
        <taxon>Arthropoda</taxon>
        <taxon>Hexapoda</taxon>
        <taxon>Insecta</taxon>
        <taxon>Pterygota</taxon>
        <taxon>Neoptera</taxon>
        <taxon>Endopterygota</taxon>
        <taxon>Coleoptera</taxon>
        <taxon>Polyphaga</taxon>
        <taxon>Cucujiformia</taxon>
        <taxon>Chrysomeloidea</taxon>
        <taxon>Cerambycidae</taxon>
        <taxon>Lamiinae</taxon>
        <taxon>Lamiini</taxon>
        <taxon>Anoplophora</taxon>
    </lineage>
</organism>
<name>V5I761_ANOGL</name>
<protein>
    <submittedName>
        <fullName evidence="1">Uncharacterized protein</fullName>
    </submittedName>
</protein>
<accession>V5I761</accession>
<feature type="non-terminal residue" evidence="1">
    <location>
        <position position="1"/>
    </location>
</feature>
<reference evidence="1" key="1">
    <citation type="submission" date="2013-07" db="EMBL/GenBank/DDBJ databases">
        <title>Midgut Transcriptome Profiling of Anoplphora glabripennis, a Lignocellulose Degrading, Wood-Boring Cerambycid.</title>
        <authorList>
            <person name="Scully E.D."/>
            <person name="Hoover K."/>
            <person name="Carlson J.E."/>
            <person name="Tien M."/>
            <person name="Geib S.M."/>
        </authorList>
    </citation>
    <scope>NUCLEOTIDE SEQUENCE</scope>
</reference>
<dbReference type="AlphaFoldDB" id="V5I761"/>
<sequence length="100" mass="11059">PNRGNLNSRPLVPLSNDPSDLEALTPGHFIIGQALTSLLSECIIDQPVNRLSRFRHMQQIIQHFGDVGPESICRRCRPVLNGNLIPKTSCSWNFSPIKGG</sequence>
<evidence type="ECO:0000313" key="1">
    <source>
        <dbReference type="EMBL" id="JAB61471.1"/>
    </source>
</evidence>
<dbReference type="EMBL" id="GALX01006995">
    <property type="protein sequence ID" value="JAB61471.1"/>
    <property type="molecule type" value="Transcribed_RNA"/>
</dbReference>